<dbReference type="EMBL" id="JAHRHJ020000004">
    <property type="protein sequence ID" value="KAH9318378.1"/>
    <property type="molecule type" value="Genomic_DNA"/>
</dbReference>
<evidence type="ECO:0000259" key="1">
    <source>
        <dbReference type="Pfam" id="PF17921"/>
    </source>
</evidence>
<organism evidence="2 3">
    <name type="scientific">Taxus chinensis</name>
    <name type="common">Chinese yew</name>
    <name type="synonym">Taxus wallichiana var. chinensis</name>
    <dbReference type="NCBI Taxonomy" id="29808"/>
    <lineage>
        <taxon>Eukaryota</taxon>
        <taxon>Viridiplantae</taxon>
        <taxon>Streptophyta</taxon>
        <taxon>Embryophyta</taxon>
        <taxon>Tracheophyta</taxon>
        <taxon>Spermatophyta</taxon>
        <taxon>Pinopsida</taxon>
        <taxon>Pinidae</taxon>
        <taxon>Conifers II</taxon>
        <taxon>Cupressales</taxon>
        <taxon>Taxaceae</taxon>
        <taxon>Taxus</taxon>
    </lineage>
</organism>
<protein>
    <recommendedName>
        <fullName evidence="1">Integrase zinc-binding domain-containing protein</fullName>
    </recommendedName>
</protein>
<dbReference type="Pfam" id="PF17921">
    <property type="entry name" value="Integrase_H2C2"/>
    <property type="match status" value="1"/>
</dbReference>
<gene>
    <name evidence="2" type="ORF">KI387_020147</name>
</gene>
<feature type="non-terminal residue" evidence="2">
    <location>
        <position position="1"/>
    </location>
</feature>
<comment type="caution">
    <text evidence="2">The sequence shown here is derived from an EMBL/GenBank/DDBJ whole genome shotgun (WGS) entry which is preliminary data.</text>
</comment>
<feature type="domain" description="Integrase zinc-binding" evidence="1">
    <location>
        <begin position="224"/>
        <end position="278"/>
    </location>
</feature>
<name>A0AA38LBA5_TAXCH</name>
<proteinExistence type="predicted"/>
<dbReference type="Proteomes" id="UP000824469">
    <property type="component" value="Unassembled WGS sequence"/>
</dbReference>
<dbReference type="InterPro" id="IPR041588">
    <property type="entry name" value="Integrase_H2C2"/>
</dbReference>
<dbReference type="PANTHER" id="PTHR45835:SF99">
    <property type="entry name" value="CHROMO DOMAIN-CONTAINING PROTEIN-RELATED"/>
    <property type="match status" value="1"/>
</dbReference>
<dbReference type="AlphaFoldDB" id="A0AA38LBA5"/>
<evidence type="ECO:0000313" key="2">
    <source>
        <dbReference type="EMBL" id="KAH9318378.1"/>
    </source>
</evidence>
<evidence type="ECO:0000313" key="3">
    <source>
        <dbReference type="Proteomes" id="UP000824469"/>
    </source>
</evidence>
<sequence>MSCLMPCNVKNLLNNICNIDLLWQAQGYVNIIVCVSDVPLSHKKEEEVCVEKSLVAKMDSKVEDLKGFTVKVVDDYSMPCKRSPRILFTLGEYEVCDDLYMIGIASTNLVLGVQWLHSLGELTLNYQSIELSFIDKGKKVIFQGMSLVTTQIKYLVEDVLSKESYLCSLPRITKNWKSLITIECNKNKLVNVVFEEGIVGERYKIMDGLILYKNGVYLVSESRVKNKILRVVHDAPLAGHPGYLKTHEKVRGRFFWKGLKEEVLQYIWECLACLQNRAEREFPAGLLQFLPISTQKGESISIVFITGLPTVQGKGCLYVVIDRLTKYSQFCRLAVKYNVGLAQHKYGGATSWLNIHARDRQQEYLEITYARCARRNSPSEVWFSGKRQSRAPKSLFWAGRIFGKRGFEVDHGILGSGRQVGILYVPSKVEKCSPEEKCAPFGEDFCSQEGEINAESFQFWRTGNCVITSPIIDLQEEQASGLSQLALAIMPREKLKDRKRKRVSRSNMAMPVHVNFGFNIKAPSGDLEIVNGTISLPEDVAAVIGKKFIVDVLLGCFATENGQGSASADYISRRIPLSIFLWSECTEAKAEGFLDPKKMKIQLINPIKVEMDLTPAVGRIYLGRISPLLGEILGPAVADQNMPDLIIYIMPLKMTLPAEHYRIHVEPMKAILAHGPLGGSILSLLSKGGKGIAPGQQEIEVETSAICADFDMGGSLTCSRFDLLLAGRVHLVTWGVIDWIGETLKMTIAIPGTTLHDVMDLSNLHENFYLKIPIKGTFDQPQVDWKIASINIAQLLLQERQGNFMKSILKEFTASEEPIPEPNSPFPWK</sequence>
<reference evidence="2 3" key="1">
    <citation type="journal article" date="2021" name="Nat. Plants">
        <title>The Taxus genome provides insights into paclitaxel biosynthesis.</title>
        <authorList>
            <person name="Xiong X."/>
            <person name="Gou J."/>
            <person name="Liao Q."/>
            <person name="Li Y."/>
            <person name="Zhou Q."/>
            <person name="Bi G."/>
            <person name="Li C."/>
            <person name="Du R."/>
            <person name="Wang X."/>
            <person name="Sun T."/>
            <person name="Guo L."/>
            <person name="Liang H."/>
            <person name="Lu P."/>
            <person name="Wu Y."/>
            <person name="Zhang Z."/>
            <person name="Ro D.K."/>
            <person name="Shang Y."/>
            <person name="Huang S."/>
            <person name="Yan J."/>
        </authorList>
    </citation>
    <scope>NUCLEOTIDE SEQUENCE [LARGE SCALE GENOMIC DNA]</scope>
    <source>
        <strain evidence="2">Ta-2019</strain>
    </source>
</reference>
<dbReference type="Gene3D" id="1.10.340.70">
    <property type="match status" value="1"/>
</dbReference>
<dbReference type="PANTHER" id="PTHR45835">
    <property type="entry name" value="YALI0A06105P"/>
    <property type="match status" value="1"/>
</dbReference>
<keyword evidence="3" id="KW-1185">Reference proteome</keyword>
<accession>A0AA38LBA5</accession>